<organism evidence="2 3">
    <name type="scientific">Rubritalea halochordaticola</name>
    <dbReference type="NCBI Taxonomy" id="714537"/>
    <lineage>
        <taxon>Bacteria</taxon>
        <taxon>Pseudomonadati</taxon>
        <taxon>Verrucomicrobiota</taxon>
        <taxon>Verrucomicrobiia</taxon>
        <taxon>Verrucomicrobiales</taxon>
        <taxon>Rubritaleaceae</taxon>
        <taxon>Rubritalea</taxon>
    </lineage>
</organism>
<name>A0ABP9V704_9BACT</name>
<feature type="region of interest" description="Disordered" evidence="1">
    <location>
        <begin position="95"/>
        <end position="114"/>
    </location>
</feature>
<dbReference type="EMBL" id="BAABRL010000008">
    <property type="protein sequence ID" value="GAA5496402.1"/>
    <property type="molecule type" value="Genomic_DNA"/>
</dbReference>
<keyword evidence="3" id="KW-1185">Reference proteome</keyword>
<sequence length="188" mass="20275">MSHQTKVILACLPFILLGVFALLHPKYEEWHEAKTLTQLETLPLKSDFSVTAEEAHGTRHTYAIGNYGITDVGNLRLAFVDMAFSGSSSGSITLATKSEHSGGGGSTGSGNRRFTVNHIPHGSRCTFAGTTFEFINGKLIYGEQSIDALGPPQLILIGPHKKIIEIKPLKTHSVENTNTESNTVSLSP</sequence>
<dbReference type="Proteomes" id="UP001424741">
    <property type="component" value="Unassembled WGS sequence"/>
</dbReference>
<gene>
    <name evidence="2" type="ORF">Rhal01_02585</name>
</gene>
<accession>A0ABP9V704</accession>
<evidence type="ECO:0000313" key="2">
    <source>
        <dbReference type="EMBL" id="GAA5496402.1"/>
    </source>
</evidence>
<evidence type="ECO:0000256" key="1">
    <source>
        <dbReference type="SAM" id="MobiDB-lite"/>
    </source>
</evidence>
<proteinExistence type="predicted"/>
<protein>
    <recommendedName>
        <fullName evidence="4">LPS export ABC transporter periplasmic protein LptC</fullName>
    </recommendedName>
</protein>
<evidence type="ECO:0008006" key="4">
    <source>
        <dbReference type="Google" id="ProtNLM"/>
    </source>
</evidence>
<dbReference type="RefSeq" id="WP_346189082.1">
    <property type="nucleotide sequence ID" value="NZ_BAABRL010000008.1"/>
</dbReference>
<comment type="caution">
    <text evidence="2">The sequence shown here is derived from an EMBL/GenBank/DDBJ whole genome shotgun (WGS) entry which is preliminary data.</text>
</comment>
<reference evidence="2 3" key="1">
    <citation type="submission" date="2024-02" db="EMBL/GenBank/DDBJ databases">
        <title>Rubritalea halochordaticola NBRC 107102.</title>
        <authorList>
            <person name="Ichikawa N."/>
            <person name="Katano-Makiyama Y."/>
            <person name="Hidaka K."/>
        </authorList>
    </citation>
    <scope>NUCLEOTIDE SEQUENCE [LARGE SCALE GENOMIC DNA]</scope>
    <source>
        <strain evidence="2 3">NBRC 107102</strain>
    </source>
</reference>
<evidence type="ECO:0000313" key="3">
    <source>
        <dbReference type="Proteomes" id="UP001424741"/>
    </source>
</evidence>